<dbReference type="Gene3D" id="3.90.550.10">
    <property type="entry name" value="Spore Coat Polysaccharide Biosynthesis Protein SpsA, Chain A"/>
    <property type="match status" value="1"/>
</dbReference>
<dbReference type="Proteomes" id="UP001498771">
    <property type="component" value="Unassembled WGS sequence"/>
</dbReference>
<evidence type="ECO:0000256" key="9">
    <source>
        <dbReference type="ARBA" id="ARBA00023180"/>
    </source>
</evidence>
<keyword evidence="5" id="KW-0808">Transferase</keyword>
<dbReference type="InterPro" id="IPR029044">
    <property type="entry name" value="Nucleotide-diphossugar_trans"/>
</dbReference>
<dbReference type="InterPro" id="IPR004835">
    <property type="entry name" value="Chitin_synth"/>
</dbReference>
<protein>
    <recommendedName>
        <fullName evidence="2">chitin synthase</fullName>
        <ecNumber evidence="2">2.4.1.16</ecNumber>
    </recommendedName>
</protein>
<keyword evidence="9" id="KW-0325">Glycoprotein</keyword>
<keyword evidence="7 11" id="KW-1133">Transmembrane helix</keyword>
<evidence type="ECO:0000256" key="7">
    <source>
        <dbReference type="ARBA" id="ARBA00022989"/>
    </source>
</evidence>
<reference evidence="13 14" key="1">
    <citation type="submission" date="2024-03" db="EMBL/GenBank/DDBJ databases">
        <title>Genome-scale model development and genomic sequencing of the oleaginous clade Lipomyces.</title>
        <authorList>
            <consortium name="Lawrence Berkeley National Laboratory"/>
            <person name="Czajka J.J."/>
            <person name="Han Y."/>
            <person name="Kim J."/>
            <person name="Mondo S.J."/>
            <person name="Hofstad B.A."/>
            <person name="Robles A."/>
            <person name="Haridas S."/>
            <person name="Riley R."/>
            <person name="LaButti K."/>
            <person name="Pangilinan J."/>
            <person name="Andreopoulos W."/>
            <person name="Lipzen A."/>
            <person name="Yan J."/>
            <person name="Wang M."/>
            <person name="Ng V."/>
            <person name="Grigoriev I.V."/>
            <person name="Spatafora J.W."/>
            <person name="Magnuson J.K."/>
            <person name="Baker S.E."/>
            <person name="Pomraning K.R."/>
        </authorList>
    </citation>
    <scope>NUCLEOTIDE SEQUENCE [LARGE SCALE GENOMIC DNA]</scope>
    <source>
        <strain evidence="13 14">Phaff 52-87</strain>
    </source>
</reference>
<keyword evidence="6 11" id="KW-0812">Transmembrane</keyword>
<comment type="subcellular location">
    <subcellularLocation>
        <location evidence="1">Cell membrane</location>
        <topology evidence="1">Multi-pass membrane protein</topology>
    </subcellularLocation>
</comment>
<dbReference type="PANTHER" id="PTHR22914:SF13">
    <property type="entry name" value="CHITIN SYNTHASE"/>
    <property type="match status" value="1"/>
</dbReference>
<dbReference type="InterPro" id="IPR001199">
    <property type="entry name" value="Cyt_B5-like_heme/steroid-bd"/>
</dbReference>
<evidence type="ECO:0000256" key="1">
    <source>
        <dbReference type="ARBA" id="ARBA00004651"/>
    </source>
</evidence>
<gene>
    <name evidence="13" type="ORF">BZA70DRAFT_270213</name>
</gene>
<organism evidence="13 14">
    <name type="scientific">Myxozyma melibiosi</name>
    <dbReference type="NCBI Taxonomy" id="54550"/>
    <lineage>
        <taxon>Eukaryota</taxon>
        <taxon>Fungi</taxon>
        <taxon>Dikarya</taxon>
        <taxon>Ascomycota</taxon>
        <taxon>Saccharomycotina</taxon>
        <taxon>Lipomycetes</taxon>
        <taxon>Lipomycetales</taxon>
        <taxon>Lipomycetaceae</taxon>
        <taxon>Myxozyma</taxon>
    </lineage>
</organism>
<keyword evidence="14" id="KW-1185">Reference proteome</keyword>
<feature type="transmembrane region" description="Helical" evidence="11">
    <location>
        <begin position="349"/>
        <end position="368"/>
    </location>
</feature>
<feature type="transmembrane region" description="Helical" evidence="11">
    <location>
        <begin position="799"/>
        <end position="822"/>
    </location>
</feature>
<evidence type="ECO:0000259" key="12">
    <source>
        <dbReference type="PROSITE" id="PS50255"/>
    </source>
</evidence>
<dbReference type="SMART" id="SM01117">
    <property type="entry name" value="Cyt-b5"/>
    <property type="match status" value="2"/>
</dbReference>
<evidence type="ECO:0000256" key="6">
    <source>
        <dbReference type="ARBA" id="ARBA00022692"/>
    </source>
</evidence>
<dbReference type="PANTHER" id="PTHR22914">
    <property type="entry name" value="CHITIN SYNTHASE"/>
    <property type="match status" value="1"/>
</dbReference>
<accession>A0ABR1FAY2</accession>
<dbReference type="Gene3D" id="3.10.120.10">
    <property type="entry name" value="Cytochrome b5-like heme/steroid binding domain"/>
    <property type="match status" value="1"/>
</dbReference>
<proteinExistence type="predicted"/>
<dbReference type="EMBL" id="JBBJBU010000001">
    <property type="protein sequence ID" value="KAK7207016.1"/>
    <property type="molecule type" value="Genomic_DNA"/>
</dbReference>
<name>A0ABR1FAY2_9ASCO</name>
<evidence type="ECO:0000256" key="8">
    <source>
        <dbReference type="ARBA" id="ARBA00023136"/>
    </source>
</evidence>
<dbReference type="SUPFAM" id="SSF53448">
    <property type="entry name" value="Nucleotide-diphospho-sugar transferases"/>
    <property type="match status" value="1"/>
</dbReference>
<dbReference type="PROSITE" id="PS50255">
    <property type="entry name" value="CYTOCHROME_B5_2"/>
    <property type="match status" value="1"/>
</dbReference>
<comment type="caution">
    <text evidence="13">The sequence shown here is derived from an EMBL/GenBank/DDBJ whole genome shotgun (WGS) entry which is preliminary data.</text>
</comment>
<keyword evidence="3" id="KW-1003">Cell membrane</keyword>
<evidence type="ECO:0000256" key="10">
    <source>
        <dbReference type="ARBA" id="ARBA00049510"/>
    </source>
</evidence>
<dbReference type="RefSeq" id="XP_064770049.1">
    <property type="nucleotide sequence ID" value="XM_064911268.1"/>
</dbReference>
<keyword evidence="8 11" id="KW-0472">Membrane</keyword>
<evidence type="ECO:0000256" key="11">
    <source>
        <dbReference type="SAM" id="Phobius"/>
    </source>
</evidence>
<evidence type="ECO:0000256" key="4">
    <source>
        <dbReference type="ARBA" id="ARBA00022676"/>
    </source>
</evidence>
<evidence type="ECO:0000256" key="5">
    <source>
        <dbReference type="ARBA" id="ARBA00022679"/>
    </source>
</evidence>
<dbReference type="GeneID" id="90036780"/>
<feature type="domain" description="Cytochrome b5 heme-binding" evidence="12">
    <location>
        <begin position="109"/>
        <end position="169"/>
    </location>
</feature>
<dbReference type="Pfam" id="PF00173">
    <property type="entry name" value="Cyt-b5"/>
    <property type="match status" value="1"/>
</dbReference>
<feature type="transmembrane region" description="Helical" evidence="11">
    <location>
        <begin position="44"/>
        <end position="64"/>
    </location>
</feature>
<dbReference type="EC" id="2.4.1.16" evidence="2"/>
<feature type="transmembrane region" description="Helical" evidence="11">
    <location>
        <begin position="738"/>
        <end position="761"/>
    </location>
</feature>
<evidence type="ECO:0000313" key="13">
    <source>
        <dbReference type="EMBL" id="KAK7207016.1"/>
    </source>
</evidence>
<sequence>MGGDELRGSDDEDLTMFGSKFAANDPEAHGRVIEVRPKTRTRKIWTAITWLLTFWIPSFCLNWVGRMKRPDVRMAWREKVAICILIVFLNAALIFYMVGLRLILCPDYDDAYSAEEVSYHTTSNDFYVSIHGKVYDISKFWKLQHSDNGVDTTTSTMEVFAGLDLSNYFPPPLTVVCSDLVTDESVYLYDNTTVTYSTAVHWSGPKLQSDEDSALYDISWYKSTFLPKIKQYYKGDLVVKKSTVESYGENGYDNWAIIDGKIYDLTNYFYTIDLYPSSESDSYAVYDFLDSDVKQLFSDYPGQDITDYFYDTSTISASTAAKNLKCLNGAFYAGKVDFRESARCTVSNYILLAMAGVLCFVILFKFIMSLQFGSKPMPTMQDKFVICQIPAYTEGEDELRRAIDSLTALQYDNKRKLLFIICDGMIIGSGNEKPTPNIVLELLGADPRLDPPALPFRSVGEGSAQLNYGKVYSGLYEFEGNVVPYVVVVKVGKPTEKSRPGNRGKRDSQILLMDFLNKVHFQAAMSPLQLEIFHQINNVIGVDPELYEYVLMVDADTSVMPDSLNRLVAKCVQDSRIAGIAGETSLTNQEKSWWTMIQVFEYYISHHLSKSFESLFGSVTCLPGCFSMYRLRTADKAKPLIIANAVLEAYSDGDVNTLHKKNLLSLGEDRFLTTLMTKHFPRMRYVFAYDAHAETDAPASWSVLLSQRRRWINSTIHNLAELAFLPDLCGFCLFSMRFVIVMDLFGTLMLPSVMVYMVYIIYKAVVDPTNFPLISVCMIAAIYGIQALVFLLRRQWQQIGWMVIYLLAYPIYSFVLPVYSFWNQDNFSWGNTRIVVGERGNKEIIAINDEGFDERSIPLQTWEEYATHNNLPGRVRPHIIPSVGSEKAPGVMYTSEIMKEESYEMEDMRSVYSSYPPPAMSVYSGVQNTPHPQSQYGGRPGSVAYGYSAPSPGAYAPHPGYAASQYAPSVAPSAYTMGTQYQQRPQPMSGMTLYQQQNVLLDQQRQAGYDGRSTPYGR</sequence>
<evidence type="ECO:0000313" key="14">
    <source>
        <dbReference type="Proteomes" id="UP001498771"/>
    </source>
</evidence>
<dbReference type="SUPFAM" id="SSF55856">
    <property type="entry name" value="Cytochrome b5-like heme/steroid binding domain"/>
    <property type="match status" value="1"/>
</dbReference>
<keyword evidence="4" id="KW-0328">Glycosyltransferase</keyword>
<comment type="catalytic activity">
    <reaction evidence="10">
        <text>[(1-&gt;4)-N-acetyl-beta-D-glucosaminyl](n) + UDP-N-acetyl-alpha-D-glucosamine = [(1-&gt;4)-N-acetyl-beta-D-glucosaminyl](n+1) + UDP + H(+)</text>
        <dbReference type="Rhea" id="RHEA:16637"/>
        <dbReference type="Rhea" id="RHEA-COMP:9593"/>
        <dbReference type="Rhea" id="RHEA-COMP:9595"/>
        <dbReference type="ChEBI" id="CHEBI:15378"/>
        <dbReference type="ChEBI" id="CHEBI:17029"/>
        <dbReference type="ChEBI" id="CHEBI:57705"/>
        <dbReference type="ChEBI" id="CHEBI:58223"/>
        <dbReference type="EC" id="2.4.1.16"/>
    </reaction>
    <physiologicalReaction direction="left-to-right" evidence="10">
        <dbReference type="Rhea" id="RHEA:16638"/>
    </physiologicalReaction>
</comment>
<feature type="transmembrane region" description="Helical" evidence="11">
    <location>
        <begin position="80"/>
        <end position="104"/>
    </location>
</feature>
<evidence type="ECO:0000256" key="3">
    <source>
        <dbReference type="ARBA" id="ARBA00022475"/>
    </source>
</evidence>
<dbReference type="InterPro" id="IPR036400">
    <property type="entry name" value="Cyt_B5-like_heme/steroid_sf"/>
</dbReference>
<dbReference type="Pfam" id="PF03142">
    <property type="entry name" value="Chitin_synth_2"/>
    <property type="match status" value="1"/>
</dbReference>
<feature type="transmembrane region" description="Helical" evidence="11">
    <location>
        <begin position="773"/>
        <end position="792"/>
    </location>
</feature>
<evidence type="ECO:0000256" key="2">
    <source>
        <dbReference type="ARBA" id="ARBA00012543"/>
    </source>
</evidence>